<feature type="non-terminal residue" evidence="1">
    <location>
        <position position="1"/>
    </location>
</feature>
<dbReference type="AlphaFoldDB" id="A0A091E9M4"/>
<feature type="non-terminal residue" evidence="1">
    <location>
        <position position="38"/>
    </location>
</feature>
<evidence type="ECO:0000313" key="2">
    <source>
        <dbReference type="Proteomes" id="UP000052976"/>
    </source>
</evidence>
<evidence type="ECO:0000313" key="1">
    <source>
        <dbReference type="EMBL" id="KFO53159.1"/>
    </source>
</evidence>
<dbReference type="EMBL" id="KK717962">
    <property type="protein sequence ID" value="KFO53159.1"/>
    <property type="molecule type" value="Genomic_DNA"/>
</dbReference>
<organism evidence="1 2">
    <name type="scientific">Corvus brachyrhynchos</name>
    <name type="common">American crow</name>
    <dbReference type="NCBI Taxonomy" id="85066"/>
    <lineage>
        <taxon>Eukaryota</taxon>
        <taxon>Metazoa</taxon>
        <taxon>Chordata</taxon>
        <taxon>Craniata</taxon>
        <taxon>Vertebrata</taxon>
        <taxon>Euteleostomi</taxon>
        <taxon>Archelosauria</taxon>
        <taxon>Archosauria</taxon>
        <taxon>Dinosauria</taxon>
        <taxon>Saurischia</taxon>
        <taxon>Theropoda</taxon>
        <taxon>Coelurosauria</taxon>
        <taxon>Aves</taxon>
        <taxon>Neognathae</taxon>
        <taxon>Neoaves</taxon>
        <taxon>Telluraves</taxon>
        <taxon>Australaves</taxon>
        <taxon>Passeriformes</taxon>
        <taxon>Corvoidea</taxon>
        <taxon>Corvidae</taxon>
        <taxon>Corvus</taxon>
    </lineage>
</organism>
<accession>A0A091E9M4</accession>
<proteinExistence type="predicted"/>
<dbReference type="Proteomes" id="UP000052976">
    <property type="component" value="Unassembled WGS sequence"/>
</dbReference>
<sequence>NPQAMDRDAVLKLFYSMHCINDGADLKSSILTLPLWKN</sequence>
<keyword evidence="2" id="KW-1185">Reference proteome</keyword>
<protein>
    <submittedName>
        <fullName evidence="1">Uncharacterized protein</fullName>
    </submittedName>
</protein>
<gene>
    <name evidence="1" type="ORF">N302_00218</name>
</gene>
<name>A0A091E9M4_CORBR</name>
<reference evidence="1 2" key="1">
    <citation type="submission" date="2014-04" db="EMBL/GenBank/DDBJ databases">
        <title>Genome evolution of avian class.</title>
        <authorList>
            <person name="Zhang G."/>
            <person name="Li C."/>
        </authorList>
    </citation>
    <scope>NUCLEOTIDE SEQUENCE [LARGE SCALE GENOMIC DNA]</scope>
    <source>
        <strain evidence="1">BGI_N302</strain>
    </source>
</reference>